<comment type="pathway">
    <text evidence="1 10">Nucleoside biosynthesis; alpha-ribazole biosynthesis; alpha-ribazole from 5,6-dimethylbenzimidazole: step 1/2.</text>
</comment>
<evidence type="ECO:0000256" key="1">
    <source>
        <dbReference type="ARBA" id="ARBA00005049"/>
    </source>
</evidence>
<gene>
    <name evidence="10 11" type="primary">cobT</name>
    <name evidence="11" type="ORF">GJV77_08100</name>
</gene>
<evidence type="ECO:0000256" key="9">
    <source>
        <dbReference type="ARBA" id="ARBA00047340"/>
    </source>
</evidence>
<evidence type="ECO:0000313" key="12">
    <source>
        <dbReference type="Proteomes" id="UP000488936"/>
    </source>
</evidence>
<comment type="function">
    <text evidence="10">Catalyzes the synthesis of alpha-ribazole-5'-phosphate from nicotinate mononucleotide (NAMN) and 5,6-dimethylbenzimidazole (DMB).</text>
</comment>
<dbReference type="FunFam" id="3.40.50.10210:FF:000001">
    <property type="entry name" value="Nicotinate-nucleotide--dimethylbenzimidazole phosphoribosyltransferase"/>
    <property type="match status" value="1"/>
</dbReference>
<dbReference type="EMBL" id="WMJY01000015">
    <property type="protein sequence ID" value="MTH29879.1"/>
    <property type="molecule type" value="Genomic_DNA"/>
</dbReference>
<evidence type="ECO:0000256" key="2">
    <source>
        <dbReference type="ARBA" id="ARBA00007110"/>
    </source>
</evidence>
<accession>A0A7K1GMW1</accession>
<dbReference type="PANTHER" id="PTHR43463">
    <property type="entry name" value="NICOTINATE-NUCLEOTIDE--DIMETHYLBENZIMIDAZOLE PHOSPHORIBOSYLTRANSFERASE"/>
    <property type="match status" value="1"/>
</dbReference>
<dbReference type="CDD" id="cd02439">
    <property type="entry name" value="DMB-PRT_CobT"/>
    <property type="match status" value="1"/>
</dbReference>
<evidence type="ECO:0000256" key="3">
    <source>
        <dbReference type="ARBA" id="ARBA00011991"/>
    </source>
</evidence>
<sequence>MNFEQALQQKIDLKTKPLKALGKLETIAYQIAKIQQSLTPELSMPHLLVYAADHGLAKEGVSAYPQEVTPQMVYNFLNGGAAINVFCNQNHINLQIIDAGVNADFPPHPALISSKTAYGTANMLKEKAMSKEQLDYCFREAENHILAIAEAGCTIIGFGEMGIGNTSAASLLMSSLLDLPIADCTGRGTGVDDAQYKRKQAILQQVLDTHNELNSPLDKLQAMGGFEIAQICAAMLTAYKHNMIILVDGFICSSAFLVAYHLNPAIVDNAIFCHQSDELGHRTLLDKLGVSPILNLQLRLGEGTGCALAYPIIQSAVNFLNEMASFESANVSNK</sequence>
<evidence type="ECO:0000256" key="5">
    <source>
        <dbReference type="ARBA" id="ARBA00022573"/>
    </source>
</evidence>
<dbReference type="Proteomes" id="UP000488936">
    <property type="component" value="Unassembled WGS sequence"/>
</dbReference>
<comment type="catalytic activity">
    <reaction evidence="9 10">
        <text>5,6-dimethylbenzimidazole + nicotinate beta-D-ribonucleotide = alpha-ribazole 5'-phosphate + nicotinate + H(+)</text>
        <dbReference type="Rhea" id="RHEA:11196"/>
        <dbReference type="ChEBI" id="CHEBI:15378"/>
        <dbReference type="ChEBI" id="CHEBI:15890"/>
        <dbReference type="ChEBI" id="CHEBI:32544"/>
        <dbReference type="ChEBI" id="CHEBI:57502"/>
        <dbReference type="ChEBI" id="CHEBI:57918"/>
        <dbReference type="EC" id="2.4.2.21"/>
    </reaction>
</comment>
<dbReference type="NCBIfam" id="TIGR03160">
    <property type="entry name" value="cobT_DBIPRT"/>
    <property type="match status" value="1"/>
</dbReference>
<proteinExistence type="inferred from homology"/>
<comment type="caution">
    <text evidence="11">The sequence shown here is derived from an EMBL/GenBank/DDBJ whole genome shotgun (WGS) entry which is preliminary data.</text>
</comment>
<name>A0A7K1GMW1_9FLAO</name>
<organism evidence="11 12">
    <name type="scientific">Myroides pelagicus</name>
    <dbReference type="NCBI Taxonomy" id="270914"/>
    <lineage>
        <taxon>Bacteria</taxon>
        <taxon>Pseudomonadati</taxon>
        <taxon>Bacteroidota</taxon>
        <taxon>Flavobacteriia</taxon>
        <taxon>Flavobacteriales</taxon>
        <taxon>Flavobacteriaceae</taxon>
        <taxon>Myroides</taxon>
    </lineage>
</organism>
<dbReference type="InterPro" id="IPR017846">
    <property type="entry name" value="Nict_dMeBzImd_PRibTrfase_bact"/>
</dbReference>
<dbReference type="GO" id="GO:0009236">
    <property type="term" value="P:cobalamin biosynthetic process"/>
    <property type="evidence" value="ECO:0007669"/>
    <property type="project" value="UniProtKB-UniRule"/>
</dbReference>
<dbReference type="InterPro" id="IPR023195">
    <property type="entry name" value="Nict_dMeBzImd_PRibTrfase_N"/>
</dbReference>
<dbReference type="Pfam" id="PF02277">
    <property type="entry name" value="DBI_PRT"/>
    <property type="match status" value="1"/>
</dbReference>
<dbReference type="GO" id="GO:0008939">
    <property type="term" value="F:nicotinate-nucleotide-dimethylbenzimidazole phosphoribosyltransferase activity"/>
    <property type="evidence" value="ECO:0007669"/>
    <property type="project" value="UniProtKB-UniRule"/>
</dbReference>
<keyword evidence="7 10" id="KW-0808">Transferase</keyword>
<evidence type="ECO:0000256" key="4">
    <source>
        <dbReference type="ARBA" id="ARBA00015486"/>
    </source>
</evidence>
<evidence type="ECO:0000256" key="6">
    <source>
        <dbReference type="ARBA" id="ARBA00022676"/>
    </source>
</evidence>
<dbReference type="Gene3D" id="1.10.1610.10">
    <property type="match status" value="1"/>
</dbReference>
<keyword evidence="5 10" id="KW-0169">Cobalamin biosynthesis</keyword>
<dbReference type="PANTHER" id="PTHR43463:SF1">
    <property type="entry name" value="NICOTINATE-NUCLEOTIDE--DIMETHYLBENZIMIDAZOLE PHOSPHORIBOSYLTRANSFERASE"/>
    <property type="match status" value="1"/>
</dbReference>
<dbReference type="Gene3D" id="3.40.50.10210">
    <property type="match status" value="1"/>
</dbReference>
<dbReference type="AlphaFoldDB" id="A0A7K1GMW1"/>
<evidence type="ECO:0000256" key="8">
    <source>
        <dbReference type="ARBA" id="ARBA00030686"/>
    </source>
</evidence>
<keyword evidence="6 10" id="KW-0328">Glycosyltransferase</keyword>
<dbReference type="HAMAP" id="MF_00230">
    <property type="entry name" value="CobT"/>
    <property type="match status" value="1"/>
</dbReference>
<evidence type="ECO:0000313" key="11">
    <source>
        <dbReference type="EMBL" id="MTH29879.1"/>
    </source>
</evidence>
<comment type="similarity">
    <text evidence="2 10">Belongs to the CobT family.</text>
</comment>
<feature type="active site" description="Proton acceptor" evidence="10">
    <location>
        <position position="302"/>
    </location>
</feature>
<keyword evidence="12" id="KW-1185">Reference proteome</keyword>
<reference evidence="11 12" key="1">
    <citation type="journal article" date="2006" name="Int. J. Syst. Evol. Microbiol.">
        <title>Myroides pelagicus sp. nov., isolated from seawater in Thailand.</title>
        <authorList>
            <person name="Yoon J."/>
            <person name="Maneerat S."/>
            <person name="Kawai F."/>
            <person name="Yokota A."/>
        </authorList>
    </citation>
    <scope>NUCLEOTIDE SEQUENCE [LARGE SCALE GENOMIC DNA]</scope>
    <source>
        <strain evidence="11 12">SM1T</strain>
    </source>
</reference>
<dbReference type="EC" id="2.4.2.21" evidence="3 10"/>
<dbReference type="OrthoDB" id="9781491at2"/>
<dbReference type="NCBIfam" id="NF000996">
    <property type="entry name" value="PRK00105.1"/>
    <property type="match status" value="1"/>
</dbReference>
<protein>
    <recommendedName>
        <fullName evidence="4 10">Nicotinate-nucleotide--dimethylbenzimidazole phosphoribosyltransferase</fullName>
        <shortName evidence="10">NN:DBI PRT</shortName>
        <ecNumber evidence="3 10">2.4.2.21</ecNumber>
    </recommendedName>
    <alternativeName>
        <fullName evidence="8 10">N(1)-alpha-phosphoribosyltransferase</fullName>
    </alternativeName>
</protein>
<evidence type="ECO:0000256" key="7">
    <source>
        <dbReference type="ARBA" id="ARBA00022679"/>
    </source>
</evidence>
<dbReference type="SUPFAM" id="SSF52733">
    <property type="entry name" value="Nicotinate mononucleotide:5,6-dimethylbenzimidazole phosphoribosyltransferase (CobT)"/>
    <property type="match status" value="1"/>
</dbReference>
<evidence type="ECO:0000256" key="10">
    <source>
        <dbReference type="HAMAP-Rule" id="MF_00230"/>
    </source>
</evidence>
<dbReference type="InterPro" id="IPR036087">
    <property type="entry name" value="Nict_dMeBzImd_PRibTrfase_sf"/>
</dbReference>
<dbReference type="UniPathway" id="UPA00061">
    <property type="reaction ID" value="UER00516"/>
</dbReference>
<dbReference type="InterPro" id="IPR003200">
    <property type="entry name" value="Nict_dMeBzImd_PRibTrfase"/>
</dbReference>
<dbReference type="RefSeq" id="WP_155035873.1">
    <property type="nucleotide sequence ID" value="NZ_JAYMMG010000019.1"/>
</dbReference>